<evidence type="ECO:0000313" key="2">
    <source>
        <dbReference type="Proteomes" id="UP001159363"/>
    </source>
</evidence>
<sequence length="302" mass="34367">MKGRGKQEILREDLPTSGIVRHDSRTCENTGVTRPGIEPGSLWWEASRLTAQPPRRCEWSGVKRLGRLVKRSVYGVEPQCKSRAVASTCTIPTRDNHLGLEAMVRPGTHGKLHMERHRATHMGTGRARHGARLKLARPGAGRFLVPGVPGEILLSSYQGGLDSRRGRPNFRMWETWRSWLMTGRFSLGTPVTATLAFHHCPIFTSTLPLWSSKPRCEVYFRSRGIDEVTFRPSDYDFKPRDALSYRRGTMRRWIGLKTGKERWTAHAHVQSSKVQCEARRAVARRARSDDEEESYAQCCQVF</sequence>
<gene>
    <name evidence="1" type="ORF">PR048_017374</name>
</gene>
<name>A0ABQ9H9H5_9NEOP</name>
<keyword evidence="2" id="KW-1185">Reference proteome</keyword>
<dbReference type="Proteomes" id="UP001159363">
    <property type="component" value="Chromosome 5"/>
</dbReference>
<protein>
    <submittedName>
        <fullName evidence="1">Uncharacterized protein</fullName>
    </submittedName>
</protein>
<evidence type="ECO:0000313" key="1">
    <source>
        <dbReference type="EMBL" id="KAJ8880901.1"/>
    </source>
</evidence>
<reference evidence="1 2" key="1">
    <citation type="submission" date="2023-02" db="EMBL/GenBank/DDBJ databases">
        <title>LHISI_Scaffold_Assembly.</title>
        <authorList>
            <person name="Stuart O.P."/>
            <person name="Cleave R."/>
            <person name="Magrath M.J.L."/>
            <person name="Mikheyev A.S."/>
        </authorList>
    </citation>
    <scope>NUCLEOTIDE SEQUENCE [LARGE SCALE GENOMIC DNA]</scope>
    <source>
        <strain evidence="1">Daus_M_001</strain>
        <tissue evidence="1">Leg muscle</tissue>
    </source>
</reference>
<proteinExistence type="predicted"/>
<comment type="caution">
    <text evidence="1">The sequence shown here is derived from an EMBL/GenBank/DDBJ whole genome shotgun (WGS) entry which is preliminary data.</text>
</comment>
<accession>A0ABQ9H9H5</accession>
<dbReference type="EMBL" id="JARBHB010000006">
    <property type="protein sequence ID" value="KAJ8880901.1"/>
    <property type="molecule type" value="Genomic_DNA"/>
</dbReference>
<organism evidence="1 2">
    <name type="scientific">Dryococelus australis</name>
    <dbReference type="NCBI Taxonomy" id="614101"/>
    <lineage>
        <taxon>Eukaryota</taxon>
        <taxon>Metazoa</taxon>
        <taxon>Ecdysozoa</taxon>
        <taxon>Arthropoda</taxon>
        <taxon>Hexapoda</taxon>
        <taxon>Insecta</taxon>
        <taxon>Pterygota</taxon>
        <taxon>Neoptera</taxon>
        <taxon>Polyneoptera</taxon>
        <taxon>Phasmatodea</taxon>
        <taxon>Verophasmatodea</taxon>
        <taxon>Anareolatae</taxon>
        <taxon>Phasmatidae</taxon>
        <taxon>Eurycanthinae</taxon>
        <taxon>Dryococelus</taxon>
    </lineage>
</organism>